<proteinExistence type="predicted"/>
<reference evidence="2" key="1">
    <citation type="journal article" date="2015" name="BMC Genomics">
        <title>Diversity of the cell-wall associated genomic island of the archaeon Haloquadratum walsbyi.</title>
        <authorList>
            <person name="Martin-Cuadrado A.B."/>
            <person name="Pasic L."/>
            <person name="Rodriguez-Valera F."/>
        </authorList>
    </citation>
    <scope>NUCLEOTIDE SEQUENCE</scope>
</reference>
<name>A0A0K1YBQ2_9EURY</name>
<accession>A0A0K1YBQ2</accession>
<dbReference type="AlphaFoldDB" id="A0A0K1YBQ2"/>
<dbReference type="EMBL" id="KT322178">
    <property type="protein sequence ID" value="AKY04334.1"/>
    <property type="molecule type" value="Genomic_DNA"/>
</dbReference>
<protein>
    <submittedName>
        <fullName evidence="2">Transposase</fullName>
    </submittedName>
</protein>
<dbReference type="InterPro" id="IPR021027">
    <property type="entry name" value="Transposase_put_HTH"/>
</dbReference>
<organism evidence="2">
    <name type="scientific">uncultured haloarchaeon</name>
    <dbReference type="NCBI Taxonomy" id="160804"/>
    <lineage>
        <taxon>Archaea</taxon>
        <taxon>Methanobacteriati</taxon>
        <taxon>Methanobacteriota</taxon>
        <taxon>Stenosarchaea group</taxon>
        <taxon>Halobacteria</taxon>
        <taxon>Halobacteriales</taxon>
        <taxon>Halobacteriaceae</taxon>
        <taxon>environmental samples</taxon>
    </lineage>
</organism>
<evidence type="ECO:0000313" key="2">
    <source>
        <dbReference type="EMBL" id="AKY04334.1"/>
    </source>
</evidence>
<sequence>MHYADRYCLHPTESQQETLDSHRDTCRQRYNHALTEFEQIPKPAGTLNQRVRQLCDQLPDLKDWWDELTDLCSTVAQAAVMRIVKQSQSSLTT</sequence>
<dbReference type="Pfam" id="PF12323">
    <property type="entry name" value="HTH_OrfB_IS605"/>
    <property type="match status" value="1"/>
</dbReference>
<feature type="domain" description="Transposase putative helix-turn-helix" evidence="1">
    <location>
        <begin position="3"/>
        <end position="36"/>
    </location>
</feature>
<evidence type="ECO:0000259" key="1">
    <source>
        <dbReference type="Pfam" id="PF12323"/>
    </source>
</evidence>